<comment type="caution">
    <text evidence="2">The sequence shown here is derived from an EMBL/GenBank/DDBJ whole genome shotgun (WGS) entry which is preliminary data.</text>
</comment>
<organism evidence="2 3">
    <name type="scientific">Frondihabitans peucedani</name>
    <dbReference type="NCBI Taxonomy" id="598626"/>
    <lineage>
        <taxon>Bacteria</taxon>
        <taxon>Bacillati</taxon>
        <taxon>Actinomycetota</taxon>
        <taxon>Actinomycetes</taxon>
        <taxon>Micrococcales</taxon>
        <taxon>Microbacteriaceae</taxon>
        <taxon>Frondihabitans</taxon>
    </lineage>
</organism>
<reference evidence="3" key="1">
    <citation type="journal article" date="2019" name="Int. J. Syst. Evol. Microbiol.">
        <title>The Global Catalogue of Microorganisms (GCM) 10K type strain sequencing project: providing services to taxonomists for standard genome sequencing and annotation.</title>
        <authorList>
            <consortium name="The Broad Institute Genomics Platform"/>
            <consortium name="The Broad Institute Genome Sequencing Center for Infectious Disease"/>
            <person name="Wu L."/>
            <person name="Ma J."/>
        </authorList>
    </citation>
    <scope>NUCLEOTIDE SEQUENCE [LARGE SCALE GENOMIC DNA]</scope>
    <source>
        <strain evidence="3">JCM 17442</strain>
    </source>
</reference>
<dbReference type="RefSeq" id="WP_344798369.1">
    <property type="nucleotide sequence ID" value="NZ_BAABAU010000006.1"/>
</dbReference>
<dbReference type="Pfam" id="PF13649">
    <property type="entry name" value="Methyltransf_25"/>
    <property type="match status" value="1"/>
</dbReference>
<protein>
    <submittedName>
        <fullName evidence="2">Class I SAM-dependent methyltransferase</fullName>
    </submittedName>
</protein>
<keyword evidence="2" id="KW-0489">Methyltransferase</keyword>
<evidence type="ECO:0000313" key="3">
    <source>
        <dbReference type="Proteomes" id="UP001501594"/>
    </source>
</evidence>
<dbReference type="InterPro" id="IPR029063">
    <property type="entry name" value="SAM-dependent_MTases_sf"/>
</dbReference>
<dbReference type="GO" id="GO:0032259">
    <property type="term" value="P:methylation"/>
    <property type="evidence" value="ECO:0007669"/>
    <property type="project" value="UniProtKB-KW"/>
</dbReference>
<dbReference type="EMBL" id="BAABAU010000006">
    <property type="protein sequence ID" value="GAA4267761.1"/>
    <property type="molecule type" value="Genomic_DNA"/>
</dbReference>
<dbReference type="InterPro" id="IPR041698">
    <property type="entry name" value="Methyltransf_25"/>
</dbReference>
<keyword evidence="3" id="KW-1185">Reference proteome</keyword>
<name>A0ABP8E6Q7_9MICO</name>
<evidence type="ECO:0000259" key="1">
    <source>
        <dbReference type="Pfam" id="PF13649"/>
    </source>
</evidence>
<evidence type="ECO:0000313" key="2">
    <source>
        <dbReference type="EMBL" id="GAA4267761.1"/>
    </source>
</evidence>
<dbReference type="GO" id="GO:0008168">
    <property type="term" value="F:methyltransferase activity"/>
    <property type="evidence" value="ECO:0007669"/>
    <property type="project" value="UniProtKB-KW"/>
</dbReference>
<dbReference type="Proteomes" id="UP001501594">
    <property type="component" value="Unassembled WGS sequence"/>
</dbReference>
<proteinExistence type="predicted"/>
<dbReference type="Gene3D" id="3.40.50.150">
    <property type="entry name" value="Vaccinia Virus protein VP39"/>
    <property type="match status" value="1"/>
</dbReference>
<gene>
    <name evidence="2" type="ORF">GCM10022256_33730</name>
</gene>
<dbReference type="SUPFAM" id="SSF53335">
    <property type="entry name" value="S-adenosyl-L-methionine-dependent methyltransferases"/>
    <property type="match status" value="1"/>
</dbReference>
<keyword evidence="2" id="KW-0808">Transferase</keyword>
<accession>A0ABP8E6Q7</accession>
<feature type="domain" description="Methyltransferase" evidence="1">
    <location>
        <begin position="53"/>
        <end position="124"/>
    </location>
</feature>
<dbReference type="InterPro" id="IPR052939">
    <property type="entry name" value="23S_rRNA_MeTrnsfrase_RlmA"/>
</dbReference>
<sequence length="252" mass="27946">MRASYSETELNEIKARVEPRHGWDFSRMSDWRAPVPWSYEDVVGERLAPRHDVLDIGTGGGEILRSFANRIHTGLGIDIDQQMVQVARENADNPPNVGFRRSSHLLEDVQEVFDVVLSRHAPFSVDAFASHLKDGGVFITQQVGERNMANVKAALGQSVPAPVTRETFDDSALTLLEFREYDVTYIVPDIDSLVFWLRALDTLHADIDGARAIGDASSLNAILQNNVSADGFVTNEHRYLAIAEKSRALAAC</sequence>
<dbReference type="PANTHER" id="PTHR43460:SF1">
    <property type="entry name" value="METHYLTRANSFERASE TYPE 11 DOMAIN-CONTAINING PROTEIN"/>
    <property type="match status" value="1"/>
</dbReference>
<dbReference type="CDD" id="cd02440">
    <property type="entry name" value="AdoMet_MTases"/>
    <property type="match status" value="1"/>
</dbReference>
<dbReference type="PANTHER" id="PTHR43460">
    <property type="entry name" value="METHYLTRANSFERASE"/>
    <property type="match status" value="1"/>
</dbReference>